<accession>A0A8J3E4L4</accession>
<comment type="caution">
    <text evidence="7">The sequence shown here is derived from an EMBL/GenBank/DDBJ whole genome shotgun (WGS) entry which is preliminary data.</text>
</comment>
<evidence type="ECO:0000256" key="3">
    <source>
        <dbReference type="ARBA" id="ARBA00023237"/>
    </source>
</evidence>
<dbReference type="GO" id="GO:0009279">
    <property type="term" value="C:cell outer membrane"/>
    <property type="evidence" value="ECO:0007669"/>
    <property type="project" value="UniProtKB-SubCell"/>
</dbReference>
<protein>
    <submittedName>
        <fullName evidence="7">Membrane protein</fullName>
    </submittedName>
</protein>
<evidence type="ECO:0000256" key="4">
    <source>
        <dbReference type="PROSITE-ProRule" id="PRU00473"/>
    </source>
</evidence>
<dbReference type="Gene3D" id="3.30.1330.60">
    <property type="entry name" value="OmpA-like domain"/>
    <property type="match status" value="1"/>
</dbReference>
<dbReference type="Pfam" id="PF00691">
    <property type="entry name" value="OmpA"/>
    <property type="match status" value="1"/>
</dbReference>
<dbReference type="SUPFAM" id="SSF103088">
    <property type="entry name" value="OmpA-like"/>
    <property type="match status" value="1"/>
</dbReference>
<comment type="subcellular location">
    <subcellularLocation>
        <location evidence="1">Cell outer membrane</location>
    </subcellularLocation>
</comment>
<proteinExistence type="predicted"/>
<name>A0A8J3E4L4_9PROT</name>
<keyword evidence="2 4" id="KW-0472">Membrane</keyword>
<dbReference type="AlphaFoldDB" id="A0A8J3E4L4"/>
<dbReference type="PROSITE" id="PS51123">
    <property type="entry name" value="OMPA_2"/>
    <property type="match status" value="1"/>
</dbReference>
<dbReference type="CDD" id="cd07185">
    <property type="entry name" value="OmpA_C-like"/>
    <property type="match status" value="1"/>
</dbReference>
<dbReference type="InterPro" id="IPR006665">
    <property type="entry name" value="OmpA-like"/>
</dbReference>
<dbReference type="InterPro" id="IPR050330">
    <property type="entry name" value="Bact_OuterMem_StrucFunc"/>
</dbReference>
<keyword evidence="8" id="KW-1185">Reference proteome</keyword>
<evidence type="ECO:0000259" key="6">
    <source>
        <dbReference type="PROSITE" id="PS51123"/>
    </source>
</evidence>
<reference evidence="7" key="2">
    <citation type="submission" date="2020-09" db="EMBL/GenBank/DDBJ databases">
        <authorList>
            <person name="Sun Q."/>
            <person name="Zhou Y."/>
        </authorList>
    </citation>
    <scope>NUCLEOTIDE SEQUENCE</scope>
    <source>
        <strain evidence="7">CGMCC 1.15725</strain>
    </source>
</reference>
<dbReference type="PANTHER" id="PTHR30329:SF21">
    <property type="entry name" value="LIPOPROTEIN YIAD-RELATED"/>
    <property type="match status" value="1"/>
</dbReference>
<reference evidence="7" key="1">
    <citation type="journal article" date="2014" name="Int. J. Syst. Evol. Microbiol.">
        <title>Complete genome sequence of Corynebacterium casei LMG S-19264T (=DSM 44701T), isolated from a smear-ripened cheese.</title>
        <authorList>
            <consortium name="US DOE Joint Genome Institute (JGI-PGF)"/>
            <person name="Walter F."/>
            <person name="Albersmeier A."/>
            <person name="Kalinowski J."/>
            <person name="Ruckert C."/>
        </authorList>
    </citation>
    <scope>NUCLEOTIDE SEQUENCE</scope>
    <source>
        <strain evidence="7">CGMCC 1.15725</strain>
    </source>
</reference>
<feature type="chain" id="PRO_5035149097" evidence="5">
    <location>
        <begin position="23"/>
        <end position="256"/>
    </location>
</feature>
<evidence type="ECO:0000313" key="7">
    <source>
        <dbReference type="EMBL" id="GGF15387.1"/>
    </source>
</evidence>
<dbReference type="RefSeq" id="WP_229743645.1">
    <property type="nucleotide sequence ID" value="NZ_BMJQ01000005.1"/>
</dbReference>
<dbReference type="PANTHER" id="PTHR30329">
    <property type="entry name" value="STATOR ELEMENT OF FLAGELLAR MOTOR COMPLEX"/>
    <property type="match status" value="1"/>
</dbReference>
<feature type="signal peptide" evidence="5">
    <location>
        <begin position="1"/>
        <end position="22"/>
    </location>
</feature>
<keyword evidence="5" id="KW-0732">Signal</keyword>
<organism evidence="7 8">
    <name type="scientific">Aliidongia dinghuensis</name>
    <dbReference type="NCBI Taxonomy" id="1867774"/>
    <lineage>
        <taxon>Bacteria</taxon>
        <taxon>Pseudomonadati</taxon>
        <taxon>Pseudomonadota</taxon>
        <taxon>Alphaproteobacteria</taxon>
        <taxon>Rhodospirillales</taxon>
        <taxon>Dongiaceae</taxon>
        <taxon>Aliidongia</taxon>
    </lineage>
</organism>
<evidence type="ECO:0000256" key="1">
    <source>
        <dbReference type="ARBA" id="ARBA00004442"/>
    </source>
</evidence>
<dbReference type="Proteomes" id="UP000646365">
    <property type="component" value="Unassembled WGS sequence"/>
</dbReference>
<keyword evidence="3" id="KW-0998">Cell outer membrane</keyword>
<sequence>MRFSTRVAVVALAIAAGLSAHAYAQVVGPAEVRMFEDTPSLEQLRAILIPESLPGTTRKIVISGHDAPEPSSPVHAASMPTGALPAAPMPATPMSAAPMPVAMPTALPASMPTAMPNAVPAPHPIVRHEQAAAAAPQAGRETPGAVGFRINFAFNSAAIPRANQPQLDRIVQLMREVPTLALTVEGHTDAVGSADYNLDLSRQRALAVARYLVMQGVDPDRLQATGKGKTEPLTADPYAAENRRVQFVRRDAGRST</sequence>
<evidence type="ECO:0000313" key="8">
    <source>
        <dbReference type="Proteomes" id="UP000646365"/>
    </source>
</evidence>
<dbReference type="InterPro" id="IPR036737">
    <property type="entry name" value="OmpA-like_sf"/>
</dbReference>
<dbReference type="EMBL" id="BMJQ01000005">
    <property type="protein sequence ID" value="GGF15387.1"/>
    <property type="molecule type" value="Genomic_DNA"/>
</dbReference>
<evidence type="ECO:0000256" key="5">
    <source>
        <dbReference type="SAM" id="SignalP"/>
    </source>
</evidence>
<gene>
    <name evidence="7" type="ORF">GCM10011611_21460</name>
</gene>
<evidence type="ECO:0000256" key="2">
    <source>
        <dbReference type="ARBA" id="ARBA00023136"/>
    </source>
</evidence>
<feature type="domain" description="OmpA-like" evidence="6">
    <location>
        <begin position="139"/>
        <end position="253"/>
    </location>
</feature>
<dbReference type="InterPro" id="IPR006664">
    <property type="entry name" value="OMP_bac"/>
</dbReference>
<dbReference type="PRINTS" id="PR01021">
    <property type="entry name" value="OMPADOMAIN"/>
</dbReference>